<protein>
    <submittedName>
        <fullName evidence="1">Uncharacterized protein</fullName>
    </submittedName>
</protein>
<dbReference type="EMBL" id="VMGK01000027">
    <property type="protein sequence ID" value="TSC92445.1"/>
    <property type="molecule type" value="Genomic_DNA"/>
</dbReference>
<comment type="caution">
    <text evidence="1">The sequence shown here is derived from an EMBL/GenBank/DDBJ whole genome shotgun (WGS) entry which is preliminary data.</text>
</comment>
<evidence type="ECO:0000313" key="1">
    <source>
        <dbReference type="EMBL" id="TSC92445.1"/>
    </source>
</evidence>
<gene>
    <name evidence="1" type="ORF">CEN89_701</name>
</gene>
<accession>A0A554LHV8</accession>
<organism evidence="1 2">
    <name type="scientific">Candidatus Berkelbacteria bacterium Licking1014_7</name>
    <dbReference type="NCBI Taxonomy" id="2017147"/>
    <lineage>
        <taxon>Bacteria</taxon>
        <taxon>Candidatus Berkelbacteria</taxon>
    </lineage>
</organism>
<sequence>DFKNPWNYLAEMPAEARGEAPSEANSAVNKLWWTQGELNSRLFDAIEIFYH</sequence>
<dbReference type="AlphaFoldDB" id="A0A554LHV8"/>
<reference evidence="1 2" key="1">
    <citation type="submission" date="2017-07" db="EMBL/GenBank/DDBJ databases">
        <title>Mechanisms for carbon and nitrogen cycling indicate functional differentiation within the Candidate Phyla Radiation.</title>
        <authorList>
            <person name="Danczak R.E."/>
            <person name="Johnston M.D."/>
            <person name="Kenah C."/>
            <person name="Slattery M."/>
            <person name="Wrighton K.C."/>
            <person name="Wilkins M.J."/>
        </authorList>
    </citation>
    <scope>NUCLEOTIDE SEQUENCE [LARGE SCALE GENOMIC DNA]</scope>
    <source>
        <strain evidence="1">Licking1014_7</strain>
    </source>
</reference>
<dbReference type="Proteomes" id="UP000315689">
    <property type="component" value="Unassembled WGS sequence"/>
</dbReference>
<feature type="non-terminal residue" evidence="1">
    <location>
        <position position="1"/>
    </location>
</feature>
<proteinExistence type="predicted"/>
<evidence type="ECO:0000313" key="2">
    <source>
        <dbReference type="Proteomes" id="UP000315689"/>
    </source>
</evidence>
<name>A0A554LHV8_9BACT</name>